<dbReference type="GO" id="GO:0000049">
    <property type="term" value="F:tRNA binding"/>
    <property type="evidence" value="ECO:0007669"/>
    <property type="project" value="TreeGrafter"/>
</dbReference>
<feature type="non-terminal residue" evidence="8">
    <location>
        <position position="1"/>
    </location>
</feature>
<organism evidence="8">
    <name type="scientific">marine metagenome</name>
    <dbReference type="NCBI Taxonomy" id="408172"/>
    <lineage>
        <taxon>unclassified sequences</taxon>
        <taxon>metagenomes</taxon>
        <taxon>ecological metagenomes</taxon>
    </lineage>
</organism>
<dbReference type="Pfam" id="PF01300">
    <property type="entry name" value="Sua5_yciO_yrdC"/>
    <property type="match status" value="1"/>
</dbReference>
<sequence length="105" mass="10824">PAPVTFLIPDNGFCPDWVKGNHGTVALRVSAHSVVQLLCNLVNGPIVSTSANRSGCAPALTEAEVSSVFGTEIDVIVSGEVSGSEGPSEIRDLLSGEVLRPGRVV</sequence>
<evidence type="ECO:0000256" key="4">
    <source>
        <dbReference type="ARBA" id="ARBA00022490"/>
    </source>
</evidence>
<dbReference type="EC" id="2.7.7.87" evidence="3"/>
<keyword evidence="5" id="KW-0808">Transferase</keyword>
<comment type="similarity">
    <text evidence="2">Belongs to the SUA5 family.</text>
</comment>
<comment type="subcellular location">
    <subcellularLocation>
        <location evidence="1">Cytoplasm</location>
    </subcellularLocation>
</comment>
<dbReference type="Gene3D" id="3.90.870.10">
    <property type="entry name" value="DHBP synthase"/>
    <property type="match status" value="1"/>
</dbReference>
<evidence type="ECO:0000256" key="6">
    <source>
        <dbReference type="ARBA" id="ARBA00048366"/>
    </source>
</evidence>
<dbReference type="GO" id="GO:0003725">
    <property type="term" value="F:double-stranded RNA binding"/>
    <property type="evidence" value="ECO:0007669"/>
    <property type="project" value="InterPro"/>
</dbReference>
<comment type="catalytic activity">
    <reaction evidence="6">
        <text>L-threonine + hydrogencarbonate + ATP = L-threonylcarbamoyladenylate + diphosphate + H2O</text>
        <dbReference type="Rhea" id="RHEA:36407"/>
        <dbReference type="ChEBI" id="CHEBI:15377"/>
        <dbReference type="ChEBI" id="CHEBI:17544"/>
        <dbReference type="ChEBI" id="CHEBI:30616"/>
        <dbReference type="ChEBI" id="CHEBI:33019"/>
        <dbReference type="ChEBI" id="CHEBI:57926"/>
        <dbReference type="ChEBI" id="CHEBI:73682"/>
        <dbReference type="EC" id="2.7.7.87"/>
    </reaction>
</comment>
<dbReference type="GO" id="GO:0006450">
    <property type="term" value="P:regulation of translational fidelity"/>
    <property type="evidence" value="ECO:0007669"/>
    <property type="project" value="TreeGrafter"/>
</dbReference>
<keyword evidence="4" id="KW-0963">Cytoplasm</keyword>
<dbReference type="PANTHER" id="PTHR17490">
    <property type="entry name" value="SUA5"/>
    <property type="match status" value="1"/>
</dbReference>
<dbReference type="InterPro" id="IPR017945">
    <property type="entry name" value="DHBP_synth_RibB-like_a/b_dom"/>
</dbReference>
<reference evidence="8" key="1">
    <citation type="submission" date="2018-05" db="EMBL/GenBank/DDBJ databases">
        <authorList>
            <person name="Lanie J.A."/>
            <person name="Ng W.-L."/>
            <person name="Kazmierczak K.M."/>
            <person name="Andrzejewski T.M."/>
            <person name="Davidsen T.M."/>
            <person name="Wayne K.J."/>
            <person name="Tettelin H."/>
            <person name="Glass J.I."/>
            <person name="Rusch D."/>
            <person name="Podicherti R."/>
            <person name="Tsui H.-C.T."/>
            <person name="Winkler M.E."/>
        </authorList>
    </citation>
    <scope>NUCLEOTIDE SEQUENCE</scope>
</reference>
<name>A0A382YK82_9ZZZZ</name>
<evidence type="ECO:0000256" key="5">
    <source>
        <dbReference type="ARBA" id="ARBA00022679"/>
    </source>
</evidence>
<gene>
    <name evidence="8" type="ORF">METZ01_LOCUS436478</name>
</gene>
<protein>
    <recommendedName>
        <fullName evidence="3">L-threonylcarbamoyladenylate synthase</fullName>
        <ecNumber evidence="3">2.7.7.87</ecNumber>
    </recommendedName>
</protein>
<dbReference type="SUPFAM" id="SSF55821">
    <property type="entry name" value="YrdC/RibB"/>
    <property type="match status" value="1"/>
</dbReference>
<dbReference type="GO" id="GO:0061710">
    <property type="term" value="F:L-threonylcarbamoyladenylate synthase"/>
    <property type="evidence" value="ECO:0007669"/>
    <property type="project" value="UniProtKB-EC"/>
</dbReference>
<dbReference type="PANTHER" id="PTHR17490:SF18">
    <property type="entry name" value="THREONYLCARBAMOYL-AMP SYNTHASE"/>
    <property type="match status" value="1"/>
</dbReference>
<dbReference type="GO" id="GO:0005737">
    <property type="term" value="C:cytoplasm"/>
    <property type="evidence" value="ECO:0007669"/>
    <property type="project" value="UniProtKB-SubCell"/>
</dbReference>
<accession>A0A382YK82</accession>
<evidence type="ECO:0000256" key="1">
    <source>
        <dbReference type="ARBA" id="ARBA00004496"/>
    </source>
</evidence>
<dbReference type="InterPro" id="IPR050156">
    <property type="entry name" value="TC-AMP_synthase_SUA5"/>
</dbReference>
<proteinExistence type="inferred from homology"/>
<dbReference type="EMBL" id="UINC01176480">
    <property type="protein sequence ID" value="SVD83624.1"/>
    <property type="molecule type" value="Genomic_DNA"/>
</dbReference>
<dbReference type="AlphaFoldDB" id="A0A382YK82"/>
<dbReference type="PROSITE" id="PS51163">
    <property type="entry name" value="YRDC"/>
    <property type="match status" value="1"/>
</dbReference>
<evidence type="ECO:0000256" key="2">
    <source>
        <dbReference type="ARBA" id="ARBA00007663"/>
    </source>
</evidence>
<evidence type="ECO:0000259" key="7">
    <source>
        <dbReference type="PROSITE" id="PS51163"/>
    </source>
</evidence>
<feature type="domain" description="YrdC-like" evidence="7">
    <location>
        <begin position="1"/>
        <end position="104"/>
    </location>
</feature>
<evidence type="ECO:0000256" key="3">
    <source>
        <dbReference type="ARBA" id="ARBA00012584"/>
    </source>
</evidence>
<dbReference type="InterPro" id="IPR006070">
    <property type="entry name" value="Sua5-like_dom"/>
</dbReference>
<evidence type="ECO:0000313" key="8">
    <source>
        <dbReference type="EMBL" id="SVD83624.1"/>
    </source>
</evidence>